<dbReference type="CDD" id="cd06911">
    <property type="entry name" value="VirB9_CagX_TrbG"/>
    <property type="match status" value="1"/>
</dbReference>
<dbReference type="OrthoDB" id="5357875at2"/>
<comment type="caution">
    <text evidence="4">The sequence shown here is derived from an EMBL/GenBank/DDBJ whole genome shotgun (WGS) entry which is preliminary data.</text>
</comment>
<dbReference type="Gene3D" id="2.60.40.2500">
    <property type="match status" value="1"/>
</dbReference>
<dbReference type="InterPro" id="IPR033645">
    <property type="entry name" value="VirB9/CagX/TrbG_C"/>
</dbReference>
<dbReference type="RefSeq" id="WP_045984242.1">
    <property type="nucleotide sequence ID" value="NZ_VNHQ01000002.1"/>
</dbReference>
<accession>A0A5S5BMH2</accession>
<name>A0A5S5BMH2_STUST</name>
<feature type="signal peptide" evidence="3">
    <location>
        <begin position="1"/>
        <end position="22"/>
    </location>
</feature>
<organism evidence="4 5">
    <name type="scientific">Stutzerimonas stutzeri</name>
    <name type="common">Pseudomonas stutzeri</name>
    <dbReference type="NCBI Taxonomy" id="316"/>
    <lineage>
        <taxon>Bacteria</taxon>
        <taxon>Pseudomonadati</taxon>
        <taxon>Pseudomonadota</taxon>
        <taxon>Gammaproteobacteria</taxon>
        <taxon>Pseudomonadales</taxon>
        <taxon>Pseudomonadaceae</taxon>
        <taxon>Stutzerimonas</taxon>
    </lineage>
</organism>
<comment type="similarity">
    <text evidence="1">Belongs to the TrbG/VirB9 family.</text>
</comment>
<gene>
    <name evidence="4" type="ORF">A9A72_10246</name>
</gene>
<keyword evidence="2 3" id="KW-0732">Signal</keyword>
<dbReference type="AlphaFoldDB" id="A0A5S5BMH2"/>
<feature type="chain" id="PRO_5024371627" evidence="3">
    <location>
        <begin position="23"/>
        <end position="226"/>
    </location>
</feature>
<evidence type="ECO:0000256" key="3">
    <source>
        <dbReference type="SAM" id="SignalP"/>
    </source>
</evidence>
<evidence type="ECO:0000313" key="5">
    <source>
        <dbReference type="Proteomes" id="UP000324282"/>
    </source>
</evidence>
<evidence type="ECO:0000256" key="2">
    <source>
        <dbReference type="ARBA" id="ARBA00022729"/>
    </source>
</evidence>
<dbReference type="EMBL" id="VNHQ01000002">
    <property type="protein sequence ID" value="TYP67340.1"/>
    <property type="molecule type" value="Genomic_DNA"/>
</dbReference>
<sequence>MRTGILCCALIACLGTAAFGEATPPRGSHDGRVRVTPHVDGQVYSINVTLTRATTVEFEEGERIVSIVAGDTSAFQFQSIPGDRVFAIKPTASDVETNVTVYTDRRSYYFSVKETATPFYVVRFSYPARARQQAGTTPVRTAANTNYGVSASSEITPTAIWDDGAFTYFRFRENSPVPAVFKVTGGRERSVNSQSMDGRIVRVSGTSQQWALRLGNQEICIVELFQ</sequence>
<dbReference type="InterPro" id="IPR038161">
    <property type="entry name" value="VirB9/CagX/TrbG_C_sf"/>
</dbReference>
<evidence type="ECO:0000313" key="4">
    <source>
        <dbReference type="EMBL" id="TYP67340.1"/>
    </source>
</evidence>
<evidence type="ECO:0000256" key="1">
    <source>
        <dbReference type="ARBA" id="ARBA00006135"/>
    </source>
</evidence>
<dbReference type="Proteomes" id="UP000324282">
    <property type="component" value="Unassembled WGS sequence"/>
</dbReference>
<dbReference type="InterPro" id="IPR010258">
    <property type="entry name" value="Conjugal_tfr_TrbG/VirB9/CagX"/>
</dbReference>
<protein>
    <submittedName>
        <fullName evidence="4">Type IV secretion system protein VirB9</fullName>
    </submittedName>
</protein>
<dbReference type="Pfam" id="PF03524">
    <property type="entry name" value="CagX"/>
    <property type="match status" value="1"/>
</dbReference>
<reference evidence="4 5" key="1">
    <citation type="submission" date="2019-07" db="EMBL/GenBank/DDBJ databases">
        <title>Deep subsurface shale carbon reservoir microbial communities from Ohio and West Virginia, USA.</title>
        <authorList>
            <person name="Wrighton K."/>
        </authorList>
    </citation>
    <scope>NUCLEOTIDE SEQUENCE [LARGE SCALE GENOMIC DNA]</scope>
    <source>
        <strain evidence="4 5">NP_8Ht</strain>
    </source>
</reference>
<proteinExistence type="inferred from homology"/>